<accession>A0A3D9GPL2</accession>
<protein>
    <submittedName>
        <fullName evidence="1">Uncharacterized protein</fullName>
    </submittedName>
</protein>
<evidence type="ECO:0000313" key="1">
    <source>
        <dbReference type="EMBL" id="RED37922.1"/>
    </source>
</evidence>
<gene>
    <name evidence="1" type="ORF">DFQ10_1148</name>
</gene>
<evidence type="ECO:0000313" key="2">
    <source>
        <dbReference type="Proteomes" id="UP000256980"/>
    </source>
</evidence>
<proteinExistence type="predicted"/>
<dbReference type="AlphaFoldDB" id="A0A3D9GPL2"/>
<organism evidence="1 2">
    <name type="scientific">Winogradskyella eximia</name>
    <dbReference type="NCBI Taxonomy" id="262006"/>
    <lineage>
        <taxon>Bacteria</taxon>
        <taxon>Pseudomonadati</taxon>
        <taxon>Bacteroidota</taxon>
        <taxon>Flavobacteriia</taxon>
        <taxon>Flavobacteriales</taxon>
        <taxon>Flavobacteriaceae</taxon>
        <taxon>Winogradskyella</taxon>
    </lineage>
</organism>
<sequence>MKAEIISQPYSGEYKERIYDLESPWNSQFWTWIKFADDYGNKTVGQFRGSPVAVKVSGKLNEIIVLTSDYVYRLESNELNIIEVKDEFIYQDVEISPNGIFIFHNYYEIEKMGNSFSEMEKIKSPFKMDDIKFIKWENNKLEFTCEEFINWNRVEIMELDTNKWEIIKKTTPQQSTVVKNK</sequence>
<reference evidence="1 2" key="1">
    <citation type="submission" date="2018-07" db="EMBL/GenBank/DDBJ databases">
        <title>Genomic Encyclopedia of Type Strains, Phase III (KMG-III): the genomes of soil and plant-associated and newly described type strains.</title>
        <authorList>
            <person name="Whitman W."/>
        </authorList>
    </citation>
    <scope>NUCLEOTIDE SEQUENCE [LARGE SCALE GENOMIC DNA]</scope>
    <source>
        <strain evidence="1 2">CECT 7946</strain>
    </source>
</reference>
<dbReference type="Proteomes" id="UP000256980">
    <property type="component" value="Unassembled WGS sequence"/>
</dbReference>
<comment type="caution">
    <text evidence="1">The sequence shown here is derived from an EMBL/GenBank/DDBJ whole genome shotgun (WGS) entry which is preliminary data.</text>
</comment>
<keyword evidence="2" id="KW-1185">Reference proteome</keyword>
<name>A0A3D9GPL2_9FLAO</name>
<dbReference type="OrthoDB" id="2082687at2"/>
<dbReference type="RefSeq" id="WP_115818896.1">
    <property type="nucleotide sequence ID" value="NZ_QRDV01000014.1"/>
</dbReference>
<dbReference type="EMBL" id="QRDV01000014">
    <property type="protein sequence ID" value="RED37922.1"/>
    <property type="molecule type" value="Genomic_DNA"/>
</dbReference>